<keyword evidence="1" id="KW-0472">Membrane</keyword>
<name>A0A512AWF8_9BACT</name>
<dbReference type="EMBL" id="BJYS01000010">
    <property type="protein sequence ID" value="GEO04048.1"/>
    <property type="molecule type" value="Genomic_DNA"/>
</dbReference>
<dbReference type="OrthoDB" id="9813998at2"/>
<evidence type="ECO:0000256" key="1">
    <source>
        <dbReference type="SAM" id="Phobius"/>
    </source>
</evidence>
<dbReference type="Proteomes" id="UP000321532">
    <property type="component" value="Unassembled WGS sequence"/>
</dbReference>
<gene>
    <name evidence="2" type="ORF">AAE02nite_17120</name>
</gene>
<feature type="transmembrane region" description="Helical" evidence="1">
    <location>
        <begin position="6"/>
        <end position="26"/>
    </location>
</feature>
<reference evidence="2 3" key="1">
    <citation type="submission" date="2019-07" db="EMBL/GenBank/DDBJ databases">
        <title>Whole genome shotgun sequence of Adhaeribacter aerolatus NBRC 106133.</title>
        <authorList>
            <person name="Hosoyama A."/>
            <person name="Uohara A."/>
            <person name="Ohji S."/>
            <person name="Ichikawa N."/>
        </authorList>
    </citation>
    <scope>NUCLEOTIDE SEQUENCE [LARGE SCALE GENOMIC DNA]</scope>
    <source>
        <strain evidence="2 3">NBRC 106133</strain>
    </source>
</reference>
<keyword evidence="1" id="KW-1133">Transmembrane helix</keyword>
<dbReference type="InterPro" id="IPR021218">
    <property type="entry name" value="DUF2784"/>
</dbReference>
<organism evidence="2 3">
    <name type="scientific">Adhaeribacter aerolatus</name>
    <dbReference type="NCBI Taxonomy" id="670289"/>
    <lineage>
        <taxon>Bacteria</taxon>
        <taxon>Pseudomonadati</taxon>
        <taxon>Bacteroidota</taxon>
        <taxon>Cytophagia</taxon>
        <taxon>Cytophagales</taxon>
        <taxon>Hymenobacteraceae</taxon>
        <taxon>Adhaeribacter</taxon>
    </lineage>
</organism>
<keyword evidence="3" id="KW-1185">Reference proteome</keyword>
<dbReference type="Pfam" id="PF10861">
    <property type="entry name" value="DUF2784"/>
    <property type="match status" value="1"/>
</dbReference>
<keyword evidence="1" id="KW-0812">Transmembrane</keyword>
<evidence type="ECO:0000313" key="3">
    <source>
        <dbReference type="Proteomes" id="UP000321532"/>
    </source>
</evidence>
<evidence type="ECO:0008006" key="4">
    <source>
        <dbReference type="Google" id="ProtNLM"/>
    </source>
</evidence>
<dbReference type="AlphaFoldDB" id="A0A512AWF8"/>
<feature type="transmembrane region" description="Helical" evidence="1">
    <location>
        <begin position="100"/>
        <end position="118"/>
    </location>
</feature>
<protein>
    <recommendedName>
        <fullName evidence="4">DUF2784 domain-containing protein</fullName>
    </recommendedName>
</protein>
<feature type="transmembrane region" description="Helical" evidence="1">
    <location>
        <begin position="33"/>
        <end position="54"/>
    </location>
</feature>
<accession>A0A512AWF8</accession>
<sequence length="127" mass="14768">MLLKLLDLFFTGLHLAIIGFNLFGWLWPRFRKLHFLLVLATAASWLLLGLWFGLGYCPITDWQWQVKTKLGERNLPNSFIKYYADYLTGRDFSPALVDTWTAILFGIAALLSVYFNFIHPKLKRTPV</sequence>
<proteinExistence type="predicted"/>
<dbReference type="RefSeq" id="WP_146897164.1">
    <property type="nucleotide sequence ID" value="NZ_BJYS01000010.1"/>
</dbReference>
<evidence type="ECO:0000313" key="2">
    <source>
        <dbReference type="EMBL" id="GEO04048.1"/>
    </source>
</evidence>
<comment type="caution">
    <text evidence="2">The sequence shown here is derived from an EMBL/GenBank/DDBJ whole genome shotgun (WGS) entry which is preliminary data.</text>
</comment>